<feature type="active site" description="Proton donor" evidence="16">
    <location>
        <position position="332"/>
    </location>
</feature>
<dbReference type="PROSITE" id="PS00616">
    <property type="entry name" value="HIS_ACID_PHOSPHAT_1"/>
    <property type="match status" value="1"/>
</dbReference>
<keyword evidence="19" id="KW-1185">Reference proteome</keyword>
<keyword evidence="6" id="KW-0325">Glycoprotein</keyword>
<keyword evidence="5 17" id="KW-1015">Disulfide bond</keyword>
<comment type="catalytic activity">
    <reaction evidence="11">
        <text>1D-myo-inositol 1,2,6-trisphosphate + H2O = 1D-myo-inositol 1,2-bisphosphate + phosphate</text>
        <dbReference type="Rhea" id="RHEA:77131"/>
        <dbReference type="ChEBI" id="CHEBI:15377"/>
        <dbReference type="ChEBI" id="CHEBI:43474"/>
        <dbReference type="ChEBI" id="CHEBI:195537"/>
        <dbReference type="ChEBI" id="CHEBI:195539"/>
    </reaction>
    <physiologicalReaction direction="left-to-right" evidence="11">
        <dbReference type="Rhea" id="RHEA:77132"/>
    </physiologicalReaction>
</comment>
<dbReference type="GO" id="GO:0016158">
    <property type="term" value="F:inositol hexakisphosphate 3-phosphatase activity"/>
    <property type="evidence" value="ECO:0007669"/>
    <property type="project" value="UniProtKB-EC"/>
</dbReference>
<evidence type="ECO:0000256" key="9">
    <source>
        <dbReference type="ARBA" id="ARBA00043670"/>
    </source>
</evidence>
<comment type="catalytic activity">
    <reaction evidence="12">
        <text>1D-myo-inositol 1,2,4,5,6-pentakisphosphate + H2O = 1D-myo-inositol 1,2,5,6-tetrakisphosphate + phosphate</text>
        <dbReference type="Rhea" id="RHEA:77115"/>
        <dbReference type="ChEBI" id="CHEBI:15377"/>
        <dbReference type="ChEBI" id="CHEBI:43474"/>
        <dbReference type="ChEBI" id="CHEBI:57798"/>
        <dbReference type="ChEBI" id="CHEBI:195535"/>
    </reaction>
    <physiologicalReaction direction="left-to-right" evidence="12">
        <dbReference type="Rhea" id="RHEA:77116"/>
    </physiologicalReaction>
</comment>
<comment type="catalytic activity">
    <reaction evidence="13">
        <text>1D-myo-inositol hexakisphosphate + H2O = 1D-myo-inositol 1,2,4,5,6-pentakisphosphate + phosphate</text>
        <dbReference type="Rhea" id="RHEA:16989"/>
        <dbReference type="ChEBI" id="CHEBI:15377"/>
        <dbReference type="ChEBI" id="CHEBI:43474"/>
        <dbReference type="ChEBI" id="CHEBI:57798"/>
        <dbReference type="ChEBI" id="CHEBI:58130"/>
        <dbReference type="EC" id="3.1.3.8"/>
    </reaction>
    <physiologicalReaction direction="left-to-right" evidence="13">
        <dbReference type="Rhea" id="RHEA:16990"/>
    </physiologicalReaction>
</comment>
<comment type="subcellular location">
    <subcellularLocation>
        <location evidence="1">Secreted</location>
    </subcellularLocation>
</comment>
<keyword evidence="4" id="KW-0378">Hydrolase</keyword>
<dbReference type="AlphaFoldDB" id="A0A0D0DEU3"/>
<name>A0A0D0DEU3_9AGAM</name>
<dbReference type="InParanoid" id="A0A0D0DEU3"/>
<dbReference type="GO" id="GO:0005576">
    <property type="term" value="C:extracellular region"/>
    <property type="evidence" value="ECO:0007669"/>
    <property type="project" value="UniProtKB-SubCell"/>
</dbReference>
<feature type="disulfide bond" evidence="17">
    <location>
        <begin position="192"/>
        <end position="436"/>
    </location>
</feature>
<dbReference type="GO" id="GO:0003993">
    <property type="term" value="F:acid phosphatase activity"/>
    <property type="evidence" value="ECO:0007669"/>
    <property type="project" value="TreeGrafter"/>
</dbReference>
<sequence length="438" mass="48405">MAGTVAQFVALGYGLAAATINNTAPPLGFPQALQQSWAQYSPWFPAATYEPPPAGCNVVQVSLLQRHGARFPEKAAGKAIKKSVKKLKRAKKFKDASLKFVKDYKYALGVDDLVPFGAAQSFDAGQHHFARYADLVNQDMLPFVRASESDRVIDSARNWTAGFAHASDQRYVPDLSVIIPQSTNDTLDDKMCPQVGSSAKETGNWVDSFAPTIASRINSEAPGAKLKKKDIVNLMSLCPFDTVAHEAPSPWCNLFTSDEWASYEYYGDLTDYYGNGYGQRLGRVQGVGYVNELLARLSGQPVQDETQTNHTLDSSPLTFPLDKTFYADFSHDNQMISIYSALGLFVQAHDLDTKHLDTERTWFDSSMVPFSARLITEKLECKLNGRRGEYVRILVNDALQPLEFCGAAGNGLCTLDNFVNSQHYARNNGEGDWARCFA</sequence>
<dbReference type="InterPro" id="IPR033379">
    <property type="entry name" value="Acid_Pase_AS"/>
</dbReference>
<evidence type="ECO:0000313" key="18">
    <source>
        <dbReference type="EMBL" id="KIK96092.1"/>
    </source>
</evidence>
<evidence type="ECO:0000256" key="6">
    <source>
        <dbReference type="ARBA" id="ARBA00023180"/>
    </source>
</evidence>
<dbReference type="SUPFAM" id="SSF53254">
    <property type="entry name" value="Phosphoglycerate mutase-like"/>
    <property type="match status" value="1"/>
</dbReference>
<dbReference type="Proteomes" id="UP000054538">
    <property type="component" value="Unassembled WGS sequence"/>
</dbReference>
<dbReference type="Pfam" id="PF00328">
    <property type="entry name" value="His_Phos_2"/>
    <property type="match status" value="1"/>
</dbReference>
<dbReference type="Gene3D" id="3.40.50.1240">
    <property type="entry name" value="Phosphoglycerate mutase-like"/>
    <property type="match status" value="1"/>
</dbReference>
<evidence type="ECO:0000256" key="2">
    <source>
        <dbReference type="ARBA" id="ARBA00011245"/>
    </source>
</evidence>
<evidence type="ECO:0000256" key="7">
    <source>
        <dbReference type="ARBA" id="ARBA00041857"/>
    </source>
</evidence>
<gene>
    <name evidence="18" type="ORF">PAXRUDRAFT_826324</name>
</gene>
<evidence type="ECO:0000256" key="11">
    <source>
        <dbReference type="ARBA" id="ARBA00043721"/>
    </source>
</evidence>
<feature type="disulfide bond" evidence="17">
    <location>
        <begin position="238"/>
        <end position="252"/>
    </location>
</feature>
<dbReference type="PANTHER" id="PTHR20963">
    <property type="entry name" value="MULTIPLE INOSITOL POLYPHOSPHATE PHOSPHATASE-RELATED"/>
    <property type="match status" value="1"/>
</dbReference>
<evidence type="ECO:0000256" key="1">
    <source>
        <dbReference type="ARBA" id="ARBA00004613"/>
    </source>
</evidence>
<evidence type="ECO:0000256" key="4">
    <source>
        <dbReference type="ARBA" id="ARBA00022801"/>
    </source>
</evidence>
<evidence type="ECO:0000256" key="5">
    <source>
        <dbReference type="ARBA" id="ARBA00023157"/>
    </source>
</evidence>
<keyword evidence="3" id="KW-0964">Secreted</keyword>
<dbReference type="InterPro" id="IPR029033">
    <property type="entry name" value="His_PPase_superfam"/>
</dbReference>
<dbReference type="FunCoup" id="A0A0D0DEU3">
    <property type="interactions" value="202"/>
</dbReference>
<feature type="disulfide bond" evidence="17">
    <location>
        <begin position="405"/>
        <end position="413"/>
    </location>
</feature>
<organism evidence="18 19">
    <name type="scientific">Paxillus rubicundulus Ve08.2h10</name>
    <dbReference type="NCBI Taxonomy" id="930991"/>
    <lineage>
        <taxon>Eukaryota</taxon>
        <taxon>Fungi</taxon>
        <taxon>Dikarya</taxon>
        <taxon>Basidiomycota</taxon>
        <taxon>Agaricomycotina</taxon>
        <taxon>Agaricomycetes</taxon>
        <taxon>Agaricomycetidae</taxon>
        <taxon>Boletales</taxon>
        <taxon>Paxilineae</taxon>
        <taxon>Paxillaceae</taxon>
        <taxon>Paxillus</taxon>
    </lineage>
</organism>
<dbReference type="InterPro" id="IPR016274">
    <property type="entry name" value="Histidine_acid_Pase_euk"/>
</dbReference>
<dbReference type="HOGENOM" id="CLU_020880_0_1_1"/>
<comment type="catalytic activity">
    <reaction evidence="9">
        <text>1D-myo-inositol 1,2,5,6-tetrakisphosphate + H2O = 1D-myo-inositol 1,2,6-trisphosphate + phosphate</text>
        <dbReference type="Rhea" id="RHEA:77119"/>
        <dbReference type="ChEBI" id="CHEBI:15377"/>
        <dbReference type="ChEBI" id="CHEBI:43474"/>
        <dbReference type="ChEBI" id="CHEBI:195535"/>
        <dbReference type="ChEBI" id="CHEBI:195537"/>
    </reaction>
    <physiologicalReaction direction="left-to-right" evidence="9">
        <dbReference type="Rhea" id="RHEA:77120"/>
    </physiologicalReaction>
</comment>
<evidence type="ECO:0000256" key="16">
    <source>
        <dbReference type="PIRSR" id="PIRSR000894-1"/>
    </source>
</evidence>
<evidence type="ECO:0000256" key="13">
    <source>
        <dbReference type="ARBA" id="ARBA00043788"/>
    </source>
</evidence>
<proteinExistence type="predicted"/>
<reference evidence="19" key="2">
    <citation type="submission" date="2015-01" db="EMBL/GenBank/DDBJ databases">
        <title>Evolutionary Origins and Diversification of the Mycorrhizal Mutualists.</title>
        <authorList>
            <consortium name="DOE Joint Genome Institute"/>
            <consortium name="Mycorrhizal Genomics Consortium"/>
            <person name="Kohler A."/>
            <person name="Kuo A."/>
            <person name="Nagy L.G."/>
            <person name="Floudas D."/>
            <person name="Copeland A."/>
            <person name="Barry K.W."/>
            <person name="Cichocki N."/>
            <person name="Veneault-Fourrey C."/>
            <person name="LaButti K."/>
            <person name="Lindquist E.A."/>
            <person name="Lipzen A."/>
            <person name="Lundell T."/>
            <person name="Morin E."/>
            <person name="Murat C."/>
            <person name="Riley R."/>
            <person name="Ohm R."/>
            <person name="Sun H."/>
            <person name="Tunlid A."/>
            <person name="Henrissat B."/>
            <person name="Grigoriev I.V."/>
            <person name="Hibbett D.S."/>
            <person name="Martin F."/>
        </authorList>
    </citation>
    <scope>NUCLEOTIDE SEQUENCE [LARGE SCALE GENOMIC DNA]</scope>
    <source>
        <strain evidence="19">Ve08.2h10</strain>
    </source>
</reference>
<evidence type="ECO:0000256" key="10">
    <source>
        <dbReference type="ARBA" id="ARBA00043675"/>
    </source>
</evidence>
<feature type="disulfide bond" evidence="17">
    <location>
        <begin position="56"/>
        <end position="381"/>
    </location>
</feature>
<dbReference type="PROSITE" id="PS00778">
    <property type="entry name" value="HIS_ACID_PHOSPHAT_2"/>
    <property type="match status" value="1"/>
</dbReference>
<dbReference type="OrthoDB" id="6509975at2759"/>
<evidence type="ECO:0000256" key="3">
    <source>
        <dbReference type="ARBA" id="ARBA00022525"/>
    </source>
</evidence>
<evidence type="ECO:0000256" key="12">
    <source>
        <dbReference type="ARBA" id="ARBA00043748"/>
    </source>
</evidence>
<accession>A0A0D0DEU3</accession>
<comment type="catalytic activity">
    <reaction evidence="10">
        <text>1D-myo-inositol 1,2-bisphosphate + H2O = 1D-myo-inositol 2-phosphate + phosphate</text>
        <dbReference type="Rhea" id="RHEA:77135"/>
        <dbReference type="ChEBI" id="CHEBI:15377"/>
        <dbReference type="ChEBI" id="CHEBI:43474"/>
        <dbReference type="ChEBI" id="CHEBI:84142"/>
        <dbReference type="ChEBI" id="CHEBI:195539"/>
    </reaction>
    <physiologicalReaction direction="left-to-right" evidence="10">
        <dbReference type="Rhea" id="RHEA:77136"/>
    </physiologicalReaction>
</comment>
<dbReference type="InterPro" id="IPR000560">
    <property type="entry name" value="His_Pase_clade-2"/>
</dbReference>
<comment type="subunit">
    <text evidence="2">Monomer.</text>
</comment>
<evidence type="ECO:0000256" key="14">
    <source>
        <dbReference type="ARBA" id="ARBA00044106"/>
    </source>
</evidence>
<protein>
    <recommendedName>
        <fullName evidence="14">Phytase A</fullName>
    </recommendedName>
    <alternativeName>
        <fullName evidence="15">Histidine acid phosphatase phyA</fullName>
    </alternativeName>
    <alternativeName>
        <fullName evidence="8">Myo-inositol hexakisphosphate phosphohydrolase A</fullName>
    </alternativeName>
    <alternativeName>
        <fullName evidence="7">Myo-inositol-hexaphosphate 3-phosphohydrolase A</fullName>
    </alternativeName>
</protein>
<feature type="active site" description="Nucleophile" evidence="16">
    <location>
        <position position="67"/>
    </location>
</feature>
<dbReference type="EMBL" id="KN825004">
    <property type="protein sequence ID" value="KIK96092.1"/>
    <property type="molecule type" value="Genomic_DNA"/>
</dbReference>
<reference evidence="18 19" key="1">
    <citation type="submission" date="2014-04" db="EMBL/GenBank/DDBJ databases">
        <authorList>
            <consortium name="DOE Joint Genome Institute"/>
            <person name="Kuo A."/>
            <person name="Kohler A."/>
            <person name="Jargeat P."/>
            <person name="Nagy L.G."/>
            <person name="Floudas D."/>
            <person name="Copeland A."/>
            <person name="Barry K.W."/>
            <person name="Cichocki N."/>
            <person name="Veneault-Fourrey C."/>
            <person name="LaButti K."/>
            <person name="Lindquist E.A."/>
            <person name="Lipzen A."/>
            <person name="Lundell T."/>
            <person name="Morin E."/>
            <person name="Murat C."/>
            <person name="Sun H."/>
            <person name="Tunlid A."/>
            <person name="Henrissat B."/>
            <person name="Grigoriev I.V."/>
            <person name="Hibbett D.S."/>
            <person name="Martin F."/>
            <person name="Nordberg H.P."/>
            <person name="Cantor M.N."/>
            <person name="Hua S.X."/>
        </authorList>
    </citation>
    <scope>NUCLEOTIDE SEQUENCE [LARGE SCALE GENOMIC DNA]</scope>
    <source>
        <strain evidence="18 19">Ve08.2h10</strain>
    </source>
</reference>
<evidence type="ECO:0000256" key="17">
    <source>
        <dbReference type="PIRSR" id="PIRSR000894-2"/>
    </source>
</evidence>
<evidence type="ECO:0000313" key="19">
    <source>
        <dbReference type="Proteomes" id="UP000054538"/>
    </source>
</evidence>
<dbReference type="STRING" id="930991.A0A0D0DEU3"/>
<evidence type="ECO:0000256" key="15">
    <source>
        <dbReference type="ARBA" id="ARBA00044262"/>
    </source>
</evidence>
<evidence type="ECO:0000256" key="8">
    <source>
        <dbReference type="ARBA" id="ARBA00042300"/>
    </source>
</evidence>
<dbReference type="PIRSF" id="PIRSF000894">
    <property type="entry name" value="Acid_phosphatase"/>
    <property type="match status" value="1"/>
</dbReference>
<dbReference type="PANTHER" id="PTHR20963:SF24">
    <property type="entry name" value="3-PHYTASE B"/>
    <property type="match status" value="1"/>
</dbReference>
<dbReference type="CDD" id="cd07061">
    <property type="entry name" value="HP_HAP_like"/>
    <property type="match status" value="1"/>
</dbReference>